<gene>
    <name evidence="11" type="ORF">C0Q70_16331</name>
</gene>
<dbReference type="PROSITE" id="PS50082">
    <property type="entry name" value="WD_REPEATS_2"/>
    <property type="match status" value="3"/>
</dbReference>
<dbReference type="GO" id="GO:0010992">
    <property type="term" value="P:ubiquitin recycling"/>
    <property type="evidence" value="ECO:0007669"/>
    <property type="project" value="TreeGrafter"/>
</dbReference>
<dbReference type="InterPro" id="IPR015943">
    <property type="entry name" value="WD40/YVTN_repeat-like_dom_sf"/>
</dbReference>
<evidence type="ECO:0000256" key="6">
    <source>
        <dbReference type="ARBA" id="ARBA00022737"/>
    </source>
</evidence>
<evidence type="ECO:0000259" key="10">
    <source>
        <dbReference type="PROSITE" id="PS51396"/>
    </source>
</evidence>
<feature type="domain" description="PUL" evidence="10">
    <location>
        <begin position="532"/>
        <end position="782"/>
    </location>
</feature>
<comment type="subcellular location">
    <subcellularLocation>
        <location evidence="2">Cytoplasm</location>
    </subcellularLocation>
    <subcellularLocation>
        <location evidence="1">Nucleus</location>
    </subcellularLocation>
</comment>
<name>A0A2T7NPH0_POMCA</name>
<dbReference type="InterPro" id="IPR038122">
    <property type="entry name" value="PFU_sf"/>
</dbReference>
<dbReference type="Pfam" id="PF08324">
    <property type="entry name" value="PUL"/>
    <property type="match status" value="1"/>
</dbReference>
<keyword evidence="12" id="KW-1185">Reference proteome</keyword>
<keyword evidence="7" id="KW-0539">Nucleus</keyword>
<dbReference type="PROSITE" id="PS51394">
    <property type="entry name" value="PFU"/>
    <property type="match status" value="1"/>
</dbReference>
<keyword evidence="5 8" id="KW-0853">WD repeat</keyword>
<dbReference type="SMART" id="SM00320">
    <property type="entry name" value="WD40"/>
    <property type="match status" value="7"/>
</dbReference>
<dbReference type="SUPFAM" id="SSF50978">
    <property type="entry name" value="WD40 repeat-like"/>
    <property type="match status" value="1"/>
</dbReference>
<dbReference type="InterPro" id="IPR013535">
    <property type="entry name" value="PUL_dom"/>
</dbReference>
<dbReference type="Proteomes" id="UP000245119">
    <property type="component" value="Linkage Group LG10"/>
</dbReference>
<dbReference type="CDD" id="cd00200">
    <property type="entry name" value="WD40"/>
    <property type="match status" value="1"/>
</dbReference>
<comment type="caution">
    <text evidence="11">The sequence shown here is derived from an EMBL/GenBank/DDBJ whole genome shotgun (WGS) entry which is preliminary data.</text>
</comment>
<evidence type="ECO:0000313" key="12">
    <source>
        <dbReference type="Proteomes" id="UP000245119"/>
    </source>
</evidence>
<dbReference type="InterPro" id="IPR016024">
    <property type="entry name" value="ARM-type_fold"/>
</dbReference>
<evidence type="ECO:0000256" key="3">
    <source>
        <dbReference type="ARBA" id="ARBA00008495"/>
    </source>
</evidence>
<evidence type="ECO:0000259" key="9">
    <source>
        <dbReference type="PROSITE" id="PS51394"/>
    </source>
</evidence>
<dbReference type="OMA" id="DKCIYYW"/>
<comment type="similarity">
    <text evidence="3">Belongs to the WD repeat PLAP family.</text>
</comment>
<feature type="repeat" description="WD" evidence="8">
    <location>
        <begin position="224"/>
        <end position="255"/>
    </location>
</feature>
<keyword evidence="4" id="KW-0963">Cytoplasm</keyword>
<evidence type="ECO:0000256" key="7">
    <source>
        <dbReference type="ARBA" id="ARBA00023242"/>
    </source>
</evidence>
<dbReference type="PANTHER" id="PTHR19849">
    <property type="entry name" value="PHOSPHOLIPASE A-2-ACTIVATING PROTEIN"/>
    <property type="match status" value="1"/>
</dbReference>
<dbReference type="GO" id="GO:0043161">
    <property type="term" value="P:proteasome-mediated ubiquitin-dependent protein catabolic process"/>
    <property type="evidence" value="ECO:0007669"/>
    <property type="project" value="TreeGrafter"/>
</dbReference>
<dbReference type="FunFam" id="2.130.10.10:FF:000175">
    <property type="entry name" value="Phospholipase A-2-activating protein"/>
    <property type="match status" value="1"/>
</dbReference>
<feature type="repeat" description="WD" evidence="8">
    <location>
        <begin position="105"/>
        <end position="135"/>
    </location>
</feature>
<dbReference type="InterPro" id="IPR015155">
    <property type="entry name" value="PFU"/>
</dbReference>
<accession>A0A2T7NPH0</accession>
<evidence type="ECO:0000256" key="4">
    <source>
        <dbReference type="ARBA" id="ARBA00022490"/>
    </source>
</evidence>
<dbReference type="InterPro" id="IPR036322">
    <property type="entry name" value="WD40_repeat_dom_sf"/>
</dbReference>
<dbReference type="OrthoDB" id="10265988at2759"/>
<keyword evidence="6" id="KW-0677">Repeat</keyword>
<evidence type="ECO:0000256" key="2">
    <source>
        <dbReference type="ARBA" id="ARBA00004496"/>
    </source>
</evidence>
<dbReference type="Pfam" id="PF09070">
    <property type="entry name" value="PFU"/>
    <property type="match status" value="1"/>
</dbReference>
<dbReference type="AlphaFoldDB" id="A0A2T7NPH0"/>
<dbReference type="Pfam" id="PF00400">
    <property type="entry name" value="WD40"/>
    <property type="match status" value="7"/>
</dbReference>
<protein>
    <recommendedName>
        <fullName evidence="13">Phospholipase A-2-activating protein</fullName>
    </recommendedName>
</protein>
<dbReference type="STRING" id="400727.A0A2T7NPH0"/>
<dbReference type="GO" id="GO:0005737">
    <property type="term" value="C:cytoplasm"/>
    <property type="evidence" value="ECO:0007669"/>
    <property type="project" value="UniProtKB-SubCell"/>
</dbReference>
<sequence length="784" mass="85129">MATSYKLRCNIVGHKKDVRSLSATIIPEGGIVSGSRDTTARVWLPNEHNAGFIEGQVLQGHSNFVAAVCVLPPDESHPSGLIVTGSNDNTILMFVPGQLEAVCKLTGHTDTVCALASGKFGFLLSGSWDKTAKVWLNQKCVMTLEGHEMAVWAVAVMSEKGVMLTGSADKTIKLWKAGRCEVTFRGHTDCVRGLAALENGAFLSCANDCSVRKWTMSGDCIGVYSGHNNYVYSIAILPNGQDFVTSGEDCTVRVWCDGKCIQTISHPTQSVWCVCTLPNGDIVTGASDGVIRVFTAAPERMASPDQQKAFEELVASSTIASQVGDINKEDLPGPEALFNPGRRDGQTKLIRDGDRVEAYSWDAAKNEWSKVGEVVGSSGGSQATSGKVLYEGKEYDYVFDVDIEDGKPPLKLPYNKAEDPWQAAQKFLHKNNLSQLFLDQVANFITTNAKGIEPAVQSNEYFDPFTGENRYVPGRLTAGGDIRGSDPFTGNTRYQPAASVVNSVVPTVGADPFTGAGSYRPSGSTPTASSTPYYPVNAFLTSDNADVKKIIAKLKEFNGNVELHLRVPEEALDRLEHIVTGKATNADLTILQQLLQWPPDKVFPGLDLLRMGVKQPSVCHHFCQQPNFLDDLCRYLIEESSAANQMSLRTLTNLFSQPDGVKLLLADPSRLLKSIEQCKNISTKNAQLALSTTLLNFSIAAAAAKDFDLKSECLATTAKILRRELDAEAAFRLLAALGTLIHEDESCQAVMHSLELAPVLRMLINKSDSNKVLECADQLLKYLT</sequence>
<evidence type="ECO:0000256" key="1">
    <source>
        <dbReference type="ARBA" id="ARBA00004123"/>
    </source>
</evidence>
<dbReference type="Gene3D" id="1.25.10.10">
    <property type="entry name" value="Leucine-rich Repeat Variant"/>
    <property type="match status" value="1"/>
</dbReference>
<evidence type="ECO:0000256" key="8">
    <source>
        <dbReference type="PROSITE-ProRule" id="PRU00221"/>
    </source>
</evidence>
<dbReference type="Gene3D" id="2.130.10.10">
    <property type="entry name" value="YVTN repeat-like/Quinoprotein amine dehydrogenase"/>
    <property type="match status" value="1"/>
</dbReference>
<dbReference type="PROSITE" id="PS50294">
    <property type="entry name" value="WD_REPEATS_REGION"/>
    <property type="match status" value="2"/>
</dbReference>
<evidence type="ECO:0000256" key="5">
    <source>
        <dbReference type="ARBA" id="ARBA00022574"/>
    </source>
</evidence>
<dbReference type="Gene3D" id="3.10.20.870">
    <property type="entry name" value="PFU (PLAA family ubiquitin binding), C-terminal domain"/>
    <property type="match status" value="1"/>
</dbReference>
<dbReference type="GO" id="GO:0043130">
    <property type="term" value="F:ubiquitin binding"/>
    <property type="evidence" value="ECO:0007669"/>
    <property type="project" value="TreeGrafter"/>
</dbReference>
<dbReference type="PROSITE" id="PS51396">
    <property type="entry name" value="PUL"/>
    <property type="match status" value="1"/>
</dbReference>
<feature type="domain" description="PFU" evidence="9">
    <location>
        <begin position="360"/>
        <end position="459"/>
    </location>
</feature>
<dbReference type="InterPro" id="IPR001680">
    <property type="entry name" value="WD40_rpt"/>
</dbReference>
<dbReference type="InterPro" id="IPR011989">
    <property type="entry name" value="ARM-like"/>
</dbReference>
<dbReference type="SUPFAM" id="SSF48371">
    <property type="entry name" value="ARM repeat"/>
    <property type="match status" value="1"/>
</dbReference>
<dbReference type="GO" id="GO:0005634">
    <property type="term" value="C:nucleus"/>
    <property type="evidence" value="ECO:0007669"/>
    <property type="project" value="UniProtKB-SubCell"/>
</dbReference>
<evidence type="ECO:0000313" key="11">
    <source>
        <dbReference type="EMBL" id="PVD23069.1"/>
    </source>
</evidence>
<feature type="repeat" description="WD" evidence="8">
    <location>
        <begin position="144"/>
        <end position="176"/>
    </location>
</feature>
<evidence type="ECO:0008006" key="13">
    <source>
        <dbReference type="Google" id="ProtNLM"/>
    </source>
</evidence>
<proteinExistence type="inferred from homology"/>
<dbReference type="EMBL" id="PZQS01000010">
    <property type="protein sequence ID" value="PVD23069.1"/>
    <property type="molecule type" value="Genomic_DNA"/>
</dbReference>
<reference evidence="11 12" key="1">
    <citation type="submission" date="2018-04" db="EMBL/GenBank/DDBJ databases">
        <title>The genome of golden apple snail Pomacea canaliculata provides insight into stress tolerance and invasive adaptation.</title>
        <authorList>
            <person name="Liu C."/>
            <person name="Liu B."/>
            <person name="Ren Y."/>
            <person name="Zhang Y."/>
            <person name="Wang H."/>
            <person name="Li S."/>
            <person name="Jiang F."/>
            <person name="Yin L."/>
            <person name="Zhang G."/>
            <person name="Qian W."/>
            <person name="Fan W."/>
        </authorList>
    </citation>
    <scope>NUCLEOTIDE SEQUENCE [LARGE SCALE GENOMIC DNA]</scope>
    <source>
        <strain evidence="11">SZHN2017</strain>
        <tissue evidence="11">Muscle</tissue>
    </source>
</reference>
<dbReference type="PANTHER" id="PTHR19849:SF0">
    <property type="entry name" value="PHOSPHOLIPASE A-2-ACTIVATING PROTEIN"/>
    <property type="match status" value="1"/>
</dbReference>
<organism evidence="11 12">
    <name type="scientific">Pomacea canaliculata</name>
    <name type="common">Golden apple snail</name>
    <dbReference type="NCBI Taxonomy" id="400727"/>
    <lineage>
        <taxon>Eukaryota</taxon>
        <taxon>Metazoa</taxon>
        <taxon>Spiralia</taxon>
        <taxon>Lophotrochozoa</taxon>
        <taxon>Mollusca</taxon>
        <taxon>Gastropoda</taxon>
        <taxon>Caenogastropoda</taxon>
        <taxon>Architaenioglossa</taxon>
        <taxon>Ampullarioidea</taxon>
        <taxon>Ampullariidae</taxon>
        <taxon>Pomacea</taxon>
    </lineage>
</organism>